<feature type="region of interest" description="Disordered" evidence="1">
    <location>
        <begin position="1"/>
        <end position="23"/>
    </location>
</feature>
<evidence type="ECO:0000313" key="2">
    <source>
        <dbReference type="EMBL" id="KAI5313671.1"/>
    </source>
</evidence>
<name>A0AAD4YLK5_PRUDU</name>
<dbReference type="EMBL" id="JAJFAZ020000008">
    <property type="protein sequence ID" value="KAI5313671.1"/>
    <property type="molecule type" value="Genomic_DNA"/>
</dbReference>
<accession>A0AAD4YLK5</accession>
<keyword evidence="3" id="KW-1185">Reference proteome</keyword>
<gene>
    <name evidence="2" type="ORF">L3X38_042847</name>
</gene>
<dbReference type="Proteomes" id="UP001054821">
    <property type="component" value="Chromosome 8"/>
</dbReference>
<sequence>MNMVEDVRDKSKTREDKQNVEDDQVMSLLKHPRQKKRLSNTADVECQRNFRKPGKAPWPMIKSFIGKMKSVVMTIEAMVVTFLLFFEAQSGQLISMDEDVFDEVKSMVHMGEPKEIEVTREFPKAEVAQPQIMVPSLEKRTPEKVCYEIPTKRMAYHP</sequence>
<protein>
    <submittedName>
        <fullName evidence="2">Uncharacterized protein</fullName>
    </submittedName>
</protein>
<dbReference type="AlphaFoldDB" id="A0AAD4YLK5"/>
<organism evidence="2 3">
    <name type="scientific">Prunus dulcis</name>
    <name type="common">Almond</name>
    <name type="synonym">Amygdalus dulcis</name>
    <dbReference type="NCBI Taxonomy" id="3755"/>
    <lineage>
        <taxon>Eukaryota</taxon>
        <taxon>Viridiplantae</taxon>
        <taxon>Streptophyta</taxon>
        <taxon>Embryophyta</taxon>
        <taxon>Tracheophyta</taxon>
        <taxon>Spermatophyta</taxon>
        <taxon>Magnoliopsida</taxon>
        <taxon>eudicotyledons</taxon>
        <taxon>Gunneridae</taxon>
        <taxon>Pentapetalae</taxon>
        <taxon>rosids</taxon>
        <taxon>fabids</taxon>
        <taxon>Rosales</taxon>
        <taxon>Rosaceae</taxon>
        <taxon>Amygdaloideae</taxon>
        <taxon>Amygdaleae</taxon>
        <taxon>Prunus</taxon>
    </lineage>
</organism>
<evidence type="ECO:0000256" key="1">
    <source>
        <dbReference type="SAM" id="MobiDB-lite"/>
    </source>
</evidence>
<evidence type="ECO:0000313" key="3">
    <source>
        <dbReference type="Proteomes" id="UP001054821"/>
    </source>
</evidence>
<proteinExistence type="predicted"/>
<reference evidence="2 3" key="1">
    <citation type="journal article" date="2022" name="G3 (Bethesda)">
        <title>Whole-genome sequence and methylome profiling of the almond [Prunus dulcis (Mill.) D.A. Webb] cultivar 'Nonpareil'.</title>
        <authorList>
            <person name="D'Amico-Willman K.M."/>
            <person name="Ouma W.Z."/>
            <person name="Meulia T."/>
            <person name="Sideli G.M."/>
            <person name="Gradziel T.M."/>
            <person name="Fresnedo-Ramirez J."/>
        </authorList>
    </citation>
    <scope>NUCLEOTIDE SEQUENCE [LARGE SCALE GENOMIC DNA]</scope>
    <source>
        <strain evidence="2">Clone GOH B32 T37-40</strain>
    </source>
</reference>
<feature type="compositionally biased region" description="Basic and acidic residues" evidence="1">
    <location>
        <begin position="1"/>
        <end position="20"/>
    </location>
</feature>
<comment type="caution">
    <text evidence="2">The sequence shown here is derived from an EMBL/GenBank/DDBJ whole genome shotgun (WGS) entry which is preliminary data.</text>
</comment>